<evidence type="ECO:0000259" key="1">
    <source>
        <dbReference type="PROSITE" id="PS52045"/>
    </source>
</evidence>
<accession>A0A1R3KA97</accession>
<dbReference type="PANTHER" id="PTHR31589">
    <property type="entry name" value="PROTEIN, PUTATIVE (DUF239)-RELATED-RELATED"/>
    <property type="match status" value="1"/>
</dbReference>
<sequence length="115" mass="12725">MSDWHTFIGYWPKELLPKLSNGANQVAWGGIAIADKQGNSPPMGSGHFPNDDYTRSCFFESIMFMNDQKSFVTPNEDATIPYVDKSGCYGLYDQKNCGETMHYCFTFGGPGGKCG</sequence>
<reference evidence="3" key="1">
    <citation type="submission" date="2013-09" db="EMBL/GenBank/DDBJ databases">
        <title>Corchorus olitorius genome sequencing.</title>
        <authorList>
            <person name="Alam M."/>
            <person name="Haque M.S."/>
            <person name="Islam M.S."/>
            <person name="Emdad E.M."/>
            <person name="Islam M.M."/>
            <person name="Ahmed B."/>
            <person name="Halim A."/>
            <person name="Hossen Q.M.M."/>
            <person name="Hossain M.Z."/>
            <person name="Ahmed R."/>
            <person name="Khan M.M."/>
            <person name="Islam R."/>
            <person name="Rashid M.M."/>
            <person name="Khan S.A."/>
            <person name="Rahman M.S."/>
            <person name="Alam M."/>
            <person name="Yahiya A.S."/>
            <person name="Khan M.S."/>
            <person name="Azam M.S."/>
            <person name="Haque T."/>
            <person name="Lashkar M.Z.H."/>
            <person name="Akhand A.I."/>
            <person name="Morshed G."/>
            <person name="Roy S."/>
            <person name="Uddin K.S."/>
            <person name="Rabeya T."/>
            <person name="Hossain A.S."/>
            <person name="Chowdhury A."/>
            <person name="Snigdha A.R."/>
            <person name="Mortoza M.S."/>
            <person name="Matin S.A."/>
            <person name="Hoque S.M.E."/>
            <person name="Islam M.K."/>
            <person name="Roy D.K."/>
            <person name="Haider R."/>
            <person name="Moosa M.M."/>
            <person name="Elias S.M."/>
            <person name="Hasan A.M."/>
            <person name="Jahan S."/>
            <person name="Shafiuddin M."/>
            <person name="Mahmood N."/>
            <person name="Shommy N.S."/>
        </authorList>
    </citation>
    <scope>NUCLEOTIDE SEQUENCE [LARGE SCALE GENOMIC DNA]</scope>
    <source>
        <strain evidence="3">cv. O-4</strain>
    </source>
</reference>
<proteinExistence type="predicted"/>
<dbReference type="PROSITE" id="PS52045">
    <property type="entry name" value="NEPROSIN_PEP_CD"/>
    <property type="match status" value="1"/>
</dbReference>
<protein>
    <recommendedName>
        <fullName evidence="1">Neprosin PEP catalytic domain-containing protein</fullName>
    </recommendedName>
</protein>
<dbReference type="Proteomes" id="UP000187203">
    <property type="component" value="Unassembled WGS sequence"/>
</dbReference>
<dbReference type="STRING" id="93759.A0A1R3KA97"/>
<dbReference type="InterPro" id="IPR053168">
    <property type="entry name" value="Glutamic_endopeptidase"/>
</dbReference>
<organism evidence="2 3">
    <name type="scientific">Corchorus olitorius</name>
    <dbReference type="NCBI Taxonomy" id="93759"/>
    <lineage>
        <taxon>Eukaryota</taxon>
        <taxon>Viridiplantae</taxon>
        <taxon>Streptophyta</taxon>
        <taxon>Embryophyta</taxon>
        <taxon>Tracheophyta</taxon>
        <taxon>Spermatophyta</taxon>
        <taxon>Magnoliopsida</taxon>
        <taxon>eudicotyledons</taxon>
        <taxon>Gunneridae</taxon>
        <taxon>Pentapetalae</taxon>
        <taxon>rosids</taxon>
        <taxon>malvids</taxon>
        <taxon>Malvales</taxon>
        <taxon>Malvaceae</taxon>
        <taxon>Grewioideae</taxon>
        <taxon>Apeibeae</taxon>
        <taxon>Corchorus</taxon>
    </lineage>
</organism>
<dbReference type="EMBL" id="AWUE01014348">
    <property type="protein sequence ID" value="OMP03993.1"/>
    <property type="molecule type" value="Genomic_DNA"/>
</dbReference>
<evidence type="ECO:0000313" key="3">
    <source>
        <dbReference type="Proteomes" id="UP000187203"/>
    </source>
</evidence>
<dbReference type="PANTHER" id="PTHR31589:SF232">
    <property type="entry name" value="NEPROSIN DOMAIN-CONTAINING PROTEIN"/>
    <property type="match status" value="1"/>
</dbReference>
<name>A0A1R3KA97_9ROSI</name>
<dbReference type="Pfam" id="PF03080">
    <property type="entry name" value="Neprosin"/>
    <property type="match status" value="1"/>
</dbReference>
<comment type="caution">
    <text evidence="2">The sequence shown here is derived from an EMBL/GenBank/DDBJ whole genome shotgun (WGS) entry which is preliminary data.</text>
</comment>
<gene>
    <name evidence="2" type="ORF">COLO4_10040</name>
</gene>
<dbReference type="InterPro" id="IPR004314">
    <property type="entry name" value="Neprosin"/>
</dbReference>
<dbReference type="OrthoDB" id="1858978at2759"/>
<evidence type="ECO:0000313" key="2">
    <source>
        <dbReference type="EMBL" id="OMP03993.1"/>
    </source>
</evidence>
<feature type="domain" description="Neprosin PEP catalytic" evidence="1">
    <location>
        <begin position="1"/>
        <end position="115"/>
    </location>
</feature>
<keyword evidence="3" id="KW-1185">Reference proteome</keyword>
<dbReference type="AlphaFoldDB" id="A0A1R3KA97"/>